<accession>A0A0D0DGY2</accession>
<dbReference type="EMBL" id="KN825980">
    <property type="protein sequence ID" value="KIK80594.1"/>
    <property type="molecule type" value="Genomic_DNA"/>
</dbReference>
<name>A0A0D0DGY2_9AGAM</name>
<evidence type="ECO:0000313" key="2">
    <source>
        <dbReference type="Proteomes" id="UP000054538"/>
    </source>
</evidence>
<evidence type="ECO:0000313" key="1">
    <source>
        <dbReference type="EMBL" id="KIK80594.1"/>
    </source>
</evidence>
<reference evidence="2" key="2">
    <citation type="submission" date="2015-01" db="EMBL/GenBank/DDBJ databases">
        <title>Evolutionary Origins and Diversification of the Mycorrhizal Mutualists.</title>
        <authorList>
            <consortium name="DOE Joint Genome Institute"/>
            <consortium name="Mycorrhizal Genomics Consortium"/>
            <person name="Kohler A."/>
            <person name="Kuo A."/>
            <person name="Nagy L.G."/>
            <person name="Floudas D."/>
            <person name="Copeland A."/>
            <person name="Barry K.W."/>
            <person name="Cichocki N."/>
            <person name="Veneault-Fourrey C."/>
            <person name="LaButti K."/>
            <person name="Lindquist E.A."/>
            <person name="Lipzen A."/>
            <person name="Lundell T."/>
            <person name="Morin E."/>
            <person name="Murat C."/>
            <person name="Riley R."/>
            <person name="Ohm R."/>
            <person name="Sun H."/>
            <person name="Tunlid A."/>
            <person name="Henrissat B."/>
            <person name="Grigoriev I.V."/>
            <person name="Hibbett D.S."/>
            <person name="Martin F."/>
        </authorList>
    </citation>
    <scope>NUCLEOTIDE SEQUENCE [LARGE SCALE GENOMIC DNA]</scope>
    <source>
        <strain evidence="2">Ve08.2h10</strain>
    </source>
</reference>
<keyword evidence="2" id="KW-1185">Reference proteome</keyword>
<feature type="non-terminal residue" evidence="1">
    <location>
        <position position="99"/>
    </location>
</feature>
<dbReference type="HOGENOM" id="CLU_046752_5_0_1"/>
<dbReference type="InParanoid" id="A0A0D0DGY2"/>
<dbReference type="AlphaFoldDB" id="A0A0D0DGY2"/>
<dbReference type="Proteomes" id="UP000054538">
    <property type="component" value="Unassembled WGS sequence"/>
</dbReference>
<organism evidence="1 2">
    <name type="scientific">Paxillus rubicundulus Ve08.2h10</name>
    <dbReference type="NCBI Taxonomy" id="930991"/>
    <lineage>
        <taxon>Eukaryota</taxon>
        <taxon>Fungi</taxon>
        <taxon>Dikarya</taxon>
        <taxon>Basidiomycota</taxon>
        <taxon>Agaricomycotina</taxon>
        <taxon>Agaricomycetes</taxon>
        <taxon>Agaricomycetidae</taxon>
        <taxon>Boletales</taxon>
        <taxon>Paxilineae</taxon>
        <taxon>Paxillaceae</taxon>
        <taxon>Paxillus</taxon>
    </lineage>
</organism>
<proteinExistence type="predicted"/>
<reference evidence="1 2" key="1">
    <citation type="submission" date="2014-04" db="EMBL/GenBank/DDBJ databases">
        <authorList>
            <consortium name="DOE Joint Genome Institute"/>
            <person name="Kuo A."/>
            <person name="Kohler A."/>
            <person name="Jargeat P."/>
            <person name="Nagy L.G."/>
            <person name="Floudas D."/>
            <person name="Copeland A."/>
            <person name="Barry K.W."/>
            <person name="Cichocki N."/>
            <person name="Veneault-Fourrey C."/>
            <person name="LaButti K."/>
            <person name="Lindquist E.A."/>
            <person name="Lipzen A."/>
            <person name="Lundell T."/>
            <person name="Morin E."/>
            <person name="Murat C."/>
            <person name="Sun H."/>
            <person name="Tunlid A."/>
            <person name="Henrissat B."/>
            <person name="Grigoriev I.V."/>
            <person name="Hibbett D.S."/>
            <person name="Martin F."/>
            <person name="Nordberg H.P."/>
            <person name="Cantor M.N."/>
            <person name="Hua S.X."/>
        </authorList>
    </citation>
    <scope>NUCLEOTIDE SEQUENCE [LARGE SCALE GENOMIC DNA]</scope>
    <source>
        <strain evidence="1 2">Ve08.2h10</strain>
    </source>
</reference>
<dbReference type="OrthoDB" id="2669850at2759"/>
<protein>
    <submittedName>
        <fullName evidence="1">Uncharacterized protein</fullName>
    </submittedName>
</protein>
<sequence length="99" mass="11402">MCSYINTILVPYWTKEKLAFNAPTNQECLLQLDHWTVHCSFIFHTWLDKTWPLIKYRYVSAGTTAVTQLCDVGIQQPLKLSIKESQLADVVEATLTQLK</sequence>
<gene>
    <name evidence="1" type="ORF">PAXRUDRAFT_54019</name>
</gene>